<dbReference type="RefSeq" id="WP_377353981.1">
    <property type="nucleotide sequence ID" value="NZ_JBHTLQ010000031.1"/>
</dbReference>
<dbReference type="EMBL" id="JBHTLQ010000031">
    <property type="protein sequence ID" value="MFD1191635.1"/>
    <property type="molecule type" value="Genomic_DNA"/>
</dbReference>
<dbReference type="SUPFAM" id="SSF56601">
    <property type="entry name" value="beta-lactamase/transpeptidase-like"/>
    <property type="match status" value="1"/>
</dbReference>
<comment type="catalytic activity">
    <reaction evidence="1 6">
        <text>a beta-lactam + H2O = a substituted beta-amino acid</text>
        <dbReference type="Rhea" id="RHEA:20401"/>
        <dbReference type="ChEBI" id="CHEBI:15377"/>
        <dbReference type="ChEBI" id="CHEBI:35627"/>
        <dbReference type="ChEBI" id="CHEBI:140347"/>
        <dbReference type="EC" id="3.5.2.6"/>
    </reaction>
</comment>
<keyword evidence="5 6" id="KW-0046">Antibiotic resistance</keyword>
<evidence type="ECO:0000259" key="7">
    <source>
        <dbReference type="Pfam" id="PF13354"/>
    </source>
</evidence>
<dbReference type="NCBIfam" id="NF033103">
    <property type="entry name" value="bla_class_A"/>
    <property type="match status" value="1"/>
</dbReference>
<dbReference type="Pfam" id="PF13354">
    <property type="entry name" value="Beta-lactamase2"/>
    <property type="match status" value="1"/>
</dbReference>
<organism evidence="8 9">
    <name type="scientific">Phenylobacterium conjunctum</name>
    <dbReference type="NCBI Taxonomy" id="1298959"/>
    <lineage>
        <taxon>Bacteria</taxon>
        <taxon>Pseudomonadati</taxon>
        <taxon>Pseudomonadota</taxon>
        <taxon>Alphaproteobacteria</taxon>
        <taxon>Caulobacterales</taxon>
        <taxon>Caulobacteraceae</taxon>
        <taxon>Phenylobacterium</taxon>
    </lineage>
</organism>
<dbReference type="InterPro" id="IPR000871">
    <property type="entry name" value="Beta-lactam_class-A"/>
</dbReference>
<evidence type="ECO:0000256" key="5">
    <source>
        <dbReference type="ARBA" id="ARBA00023251"/>
    </source>
</evidence>
<dbReference type="PROSITE" id="PS00146">
    <property type="entry name" value="BETA_LACTAMASE_A"/>
    <property type="match status" value="1"/>
</dbReference>
<dbReference type="PRINTS" id="PR00118">
    <property type="entry name" value="BLACTAMASEA"/>
</dbReference>
<comment type="similarity">
    <text evidence="2 6">Belongs to the class-A beta-lactamase family.</text>
</comment>
<gene>
    <name evidence="8" type="primary">bla</name>
    <name evidence="8" type="ORF">ACFQ27_13685</name>
</gene>
<dbReference type="Proteomes" id="UP001597216">
    <property type="component" value="Unassembled WGS sequence"/>
</dbReference>
<keyword evidence="4 6" id="KW-0378">Hydrolase</keyword>
<keyword evidence="9" id="KW-1185">Reference proteome</keyword>
<dbReference type="Gene3D" id="3.40.710.10">
    <property type="entry name" value="DD-peptidase/beta-lactamase superfamily"/>
    <property type="match status" value="1"/>
</dbReference>
<dbReference type="PANTHER" id="PTHR35333">
    <property type="entry name" value="BETA-LACTAMASE"/>
    <property type="match status" value="1"/>
</dbReference>
<dbReference type="InterPro" id="IPR045155">
    <property type="entry name" value="Beta-lactam_cat"/>
</dbReference>
<accession>A0ABW3T4M4</accession>
<name>A0ABW3T4M4_9CAUL</name>
<evidence type="ECO:0000256" key="1">
    <source>
        <dbReference type="ARBA" id="ARBA00001526"/>
    </source>
</evidence>
<evidence type="ECO:0000256" key="6">
    <source>
        <dbReference type="RuleBase" id="RU361140"/>
    </source>
</evidence>
<evidence type="ECO:0000313" key="9">
    <source>
        <dbReference type="Proteomes" id="UP001597216"/>
    </source>
</evidence>
<evidence type="ECO:0000313" key="8">
    <source>
        <dbReference type="EMBL" id="MFD1191635.1"/>
    </source>
</evidence>
<proteinExistence type="inferred from homology"/>
<dbReference type="InterPro" id="IPR023650">
    <property type="entry name" value="Beta-lactam_class-A_AS"/>
</dbReference>
<evidence type="ECO:0000256" key="4">
    <source>
        <dbReference type="ARBA" id="ARBA00022801"/>
    </source>
</evidence>
<dbReference type="GO" id="GO:0008800">
    <property type="term" value="F:beta-lactamase activity"/>
    <property type="evidence" value="ECO:0007669"/>
    <property type="project" value="UniProtKB-EC"/>
</dbReference>
<dbReference type="PANTHER" id="PTHR35333:SF3">
    <property type="entry name" value="BETA-LACTAMASE-TYPE TRANSPEPTIDASE FOLD CONTAINING PROTEIN"/>
    <property type="match status" value="1"/>
</dbReference>
<reference evidence="9" key="1">
    <citation type="journal article" date="2019" name="Int. J. Syst. Evol. Microbiol.">
        <title>The Global Catalogue of Microorganisms (GCM) 10K type strain sequencing project: providing services to taxonomists for standard genome sequencing and annotation.</title>
        <authorList>
            <consortium name="The Broad Institute Genomics Platform"/>
            <consortium name="The Broad Institute Genome Sequencing Center for Infectious Disease"/>
            <person name="Wu L."/>
            <person name="Ma J."/>
        </authorList>
    </citation>
    <scope>NUCLEOTIDE SEQUENCE [LARGE SCALE GENOMIC DNA]</scope>
    <source>
        <strain evidence="9">CCUG 55074</strain>
    </source>
</reference>
<dbReference type="InterPro" id="IPR012338">
    <property type="entry name" value="Beta-lactam/transpept-like"/>
</dbReference>
<feature type="domain" description="Beta-lactamase class A catalytic" evidence="7">
    <location>
        <begin position="60"/>
        <end position="277"/>
    </location>
</feature>
<protein>
    <recommendedName>
        <fullName evidence="3 6">Beta-lactamase</fullName>
        <ecNumber evidence="3 6">3.5.2.6</ecNumber>
    </recommendedName>
</protein>
<evidence type="ECO:0000256" key="3">
    <source>
        <dbReference type="ARBA" id="ARBA00012865"/>
    </source>
</evidence>
<comment type="caution">
    <text evidence="8">The sequence shown here is derived from an EMBL/GenBank/DDBJ whole genome shotgun (WGS) entry which is preliminary data.</text>
</comment>
<evidence type="ECO:0000256" key="2">
    <source>
        <dbReference type="ARBA" id="ARBA00009009"/>
    </source>
</evidence>
<dbReference type="EC" id="3.5.2.6" evidence="3 6"/>
<sequence length="303" mass="32073">MVARRNLLVGLGASGLGLAAGGGREGLALINRASCETPRILTNPDRLLADLERDSGGRLGVAVYDLQTRRRYSHRGQERFPMCSTFKLVAAAAVLARVDKGQEDLGRRIVYDPSVLKPYSPVTKAQVGPPGMTVADLCAAAVTVSDNTAGNLILEAVGGPQGLTAWVRSLGDKTTRLDRWEVELNTAVPGDVRDTTSPDAMLYLVEKLTLGNALSTASRDRLVGWMVANTTGDHRLRAGLPAGWRVGDKTGSGENRTTNDVAVIWPPGRKPLIISAYLTEGPAGNDARNAVLASVARIVAGTL</sequence>